<dbReference type="AlphaFoldDB" id="A0A419V418"/>
<evidence type="ECO:0000256" key="5">
    <source>
        <dbReference type="ARBA" id="ARBA00023014"/>
    </source>
</evidence>
<proteinExistence type="predicted"/>
<protein>
    <submittedName>
        <fullName evidence="8">Nitrite reductase (NADH) small subunit</fullName>
    </submittedName>
</protein>
<dbReference type="GO" id="GO:0051537">
    <property type="term" value="F:2 iron, 2 sulfur cluster binding"/>
    <property type="evidence" value="ECO:0007669"/>
    <property type="project" value="UniProtKB-KW"/>
</dbReference>
<evidence type="ECO:0000256" key="4">
    <source>
        <dbReference type="ARBA" id="ARBA00023004"/>
    </source>
</evidence>
<name>A0A419V418_9BACL</name>
<dbReference type="CDD" id="cd03530">
    <property type="entry name" value="Rieske_NirD_small_Bacillus"/>
    <property type="match status" value="1"/>
</dbReference>
<dbReference type="NCBIfam" id="TIGR02378">
    <property type="entry name" value="nirD_assim_sml"/>
    <property type="match status" value="1"/>
</dbReference>
<dbReference type="SUPFAM" id="SSF50022">
    <property type="entry name" value="ISP domain"/>
    <property type="match status" value="1"/>
</dbReference>
<dbReference type="Gene3D" id="2.102.10.10">
    <property type="entry name" value="Rieske [2Fe-2S] iron-sulphur domain"/>
    <property type="match status" value="1"/>
</dbReference>
<evidence type="ECO:0000256" key="3">
    <source>
        <dbReference type="ARBA" id="ARBA00023002"/>
    </source>
</evidence>
<dbReference type="GO" id="GO:0008942">
    <property type="term" value="F:nitrite reductase [NAD(P)H] activity"/>
    <property type="evidence" value="ECO:0007669"/>
    <property type="project" value="InterPro"/>
</dbReference>
<dbReference type="PANTHER" id="PTHR21496:SF23">
    <property type="entry name" value="3-PHENYLPROPIONATE_CINNAMIC ACID DIOXYGENASE FERREDOXIN SUBUNIT"/>
    <property type="match status" value="1"/>
</dbReference>
<dbReference type="GO" id="GO:0004497">
    <property type="term" value="F:monooxygenase activity"/>
    <property type="evidence" value="ECO:0007669"/>
    <property type="project" value="UniProtKB-ARBA"/>
</dbReference>
<keyword evidence="3" id="KW-0560">Oxidoreductase</keyword>
<accession>A0A419V418</accession>
<dbReference type="InterPro" id="IPR012748">
    <property type="entry name" value="Rieske-like_NirD"/>
</dbReference>
<dbReference type="PANTHER" id="PTHR21496">
    <property type="entry name" value="FERREDOXIN-RELATED"/>
    <property type="match status" value="1"/>
</dbReference>
<feature type="domain" description="Rieske" evidence="7">
    <location>
        <begin position="10"/>
        <end position="105"/>
    </location>
</feature>
<dbReference type="RefSeq" id="WP_120192747.1">
    <property type="nucleotide sequence ID" value="NZ_RAPK01000008.1"/>
</dbReference>
<keyword evidence="9" id="KW-1185">Reference proteome</keyword>
<keyword evidence="1" id="KW-0001">2Fe-2S</keyword>
<evidence type="ECO:0000256" key="2">
    <source>
        <dbReference type="ARBA" id="ARBA00022723"/>
    </source>
</evidence>
<evidence type="ECO:0000313" key="8">
    <source>
        <dbReference type="EMBL" id="RKD73269.1"/>
    </source>
</evidence>
<evidence type="ECO:0000313" key="9">
    <source>
        <dbReference type="Proteomes" id="UP000285120"/>
    </source>
</evidence>
<dbReference type="GO" id="GO:0016705">
    <property type="term" value="F:oxidoreductase activity, acting on paired donors, with incorporation or reduction of molecular oxygen"/>
    <property type="evidence" value="ECO:0007669"/>
    <property type="project" value="UniProtKB-ARBA"/>
</dbReference>
<sequence>MAETTETTAVYVADVEEFTKGIPKEIFVNGESIAFFKTNSDKIRAIRNSCPHKGGPLSQGIVSGDYVFCPLHDWKISTVDGKAQAPDVGCTHSYSVQVEGSSVYIQI</sequence>
<dbReference type="GO" id="GO:0042128">
    <property type="term" value="P:nitrate assimilation"/>
    <property type="evidence" value="ECO:0007669"/>
    <property type="project" value="UniProtKB-KW"/>
</dbReference>
<dbReference type="InterPro" id="IPR036922">
    <property type="entry name" value="Rieske_2Fe-2S_sf"/>
</dbReference>
<reference evidence="8 9" key="1">
    <citation type="submission" date="2018-09" db="EMBL/GenBank/DDBJ databases">
        <title>Genomic Encyclopedia of Archaeal and Bacterial Type Strains, Phase II (KMG-II): from individual species to whole genera.</title>
        <authorList>
            <person name="Goeker M."/>
        </authorList>
    </citation>
    <scope>NUCLEOTIDE SEQUENCE [LARGE SCALE GENOMIC DNA]</scope>
    <source>
        <strain evidence="8 9">DSM 17008</strain>
    </source>
</reference>
<evidence type="ECO:0000259" key="7">
    <source>
        <dbReference type="PROSITE" id="PS51296"/>
    </source>
</evidence>
<comment type="caution">
    <text evidence="8">The sequence shown here is derived from an EMBL/GenBank/DDBJ whole genome shotgun (WGS) entry which is preliminary data.</text>
</comment>
<keyword evidence="4" id="KW-0408">Iron</keyword>
<dbReference type="PROSITE" id="PS51296">
    <property type="entry name" value="RIESKE"/>
    <property type="match status" value="1"/>
</dbReference>
<dbReference type="OrthoDB" id="593800at2"/>
<keyword evidence="2" id="KW-0479">Metal-binding</keyword>
<evidence type="ECO:0000256" key="6">
    <source>
        <dbReference type="ARBA" id="ARBA00023063"/>
    </source>
</evidence>
<keyword evidence="5" id="KW-0411">Iron-sulfur</keyword>
<dbReference type="GO" id="GO:0046872">
    <property type="term" value="F:metal ion binding"/>
    <property type="evidence" value="ECO:0007669"/>
    <property type="project" value="UniProtKB-KW"/>
</dbReference>
<dbReference type="Proteomes" id="UP000285120">
    <property type="component" value="Unassembled WGS sequence"/>
</dbReference>
<dbReference type="EMBL" id="RAPK01000008">
    <property type="protein sequence ID" value="RKD73269.1"/>
    <property type="molecule type" value="Genomic_DNA"/>
</dbReference>
<dbReference type="InterPro" id="IPR017941">
    <property type="entry name" value="Rieske_2Fe-2S"/>
</dbReference>
<dbReference type="Pfam" id="PF00355">
    <property type="entry name" value="Rieske"/>
    <property type="match status" value="1"/>
</dbReference>
<evidence type="ECO:0000256" key="1">
    <source>
        <dbReference type="ARBA" id="ARBA00022714"/>
    </source>
</evidence>
<keyword evidence="6" id="KW-0534">Nitrate assimilation</keyword>
<gene>
    <name evidence="8" type="ORF">ATL39_1560</name>
</gene>
<organism evidence="8 9">
    <name type="scientific">Sinobaca qinghaiensis</name>
    <dbReference type="NCBI Taxonomy" id="342944"/>
    <lineage>
        <taxon>Bacteria</taxon>
        <taxon>Bacillati</taxon>
        <taxon>Bacillota</taxon>
        <taxon>Bacilli</taxon>
        <taxon>Bacillales</taxon>
        <taxon>Sporolactobacillaceae</taxon>
        <taxon>Sinobaca</taxon>
    </lineage>
</organism>